<feature type="domain" description="SnoaL-like" evidence="1">
    <location>
        <begin position="24"/>
        <end position="138"/>
    </location>
</feature>
<sequence>MYAMTESDKAVGVDIVRNEVLDMSASLVYAYGKHDTEAYFAGFAADATFVFHDHPTVISDRAEYETIWRGWESEGMRVLSCQSLDGAVQVLDEDNAIFTHVVRTRVTFGAEVMLRERETIVFHRYAQGWLAVHDHLSAEPGEANETSES</sequence>
<dbReference type="Gene3D" id="3.10.450.50">
    <property type="match status" value="1"/>
</dbReference>
<accession>M2ZY90</accession>
<organism evidence="2 3">
    <name type="scientific">Amycolatopsis decaplanina DSM 44594</name>
    <dbReference type="NCBI Taxonomy" id="1284240"/>
    <lineage>
        <taxon>Bacteria</taxon>
        <taxon>Bacillati</taxon>
        <taxon>Actinomycetota</taxon>
        <taxon>Actinomycetes</taxon>
        <taxon>Pseudonocardiales</taxon>
        <taxon>Pseudonocardiaceae</taxon>
        <taxon>Amycolatopsis</taxon>
    </lineage>
</organism>
<dbReference type="SUPFAM" id="SSF54427">
    <property type="entry name" value="NTF2-like"/>
    <property type="match status" value="1"/>
</dbReference>
<protein>
    <recommendedName>
        <fullName evidence="1">SnoaL-like domain-containing protein</fullName>
    </recommendedName>
</protein>
<evidence type="ECO:0000313" key="3">
    <source>
        <dbReference type="Proteomes" id="UP000054226"/>
    </source>
</evidence>
<dbReference type="EMBL" id="AOHO01000012">
    <property type="protein sequence ID" value="EME65663.1"/>
    <property type="molecule type" value="Genomic_DNA"/>
</dbReference>
<dbReference type="AlphaFoldDB" id="M2ZY90"/>
<dbReference type="Pfam" id="PF13474">
    <property type="entry name" value="SnoaL_3"/>
    <property type="match status" value="1"/>
</dbReference>
<dbReference type="InterPro" id="IPR037401">
    <property type="entry name" value="SnoaL-like"/>
</dbReference>
<comment type="caution">
    <text evidence="2">The sequence shown here is derived from an EMBL/GenBank/DDBJ whole genome shotgun (WGS) entry which is preliminary data.</text>
</comment>
<keyword evidence="3" id="KW-1185">Reference proteome</keyword>
<evidence type="ECO:0000259" key="1">
    <source>
        <dbReference type="Pfam" id="PF13474"/>
    </source>
</evidence>
<gene>
    <name evidence="2" type="ORF">H074_00167</name>
</gene>
<dbReference type="InterPro" id="IPR032710">
    <property type="entry name" value="NTF2-like_dom_sf"/>
</dbReference>
<name>M2ZY90_9PSEU</name>
<dbReference type="Proteomes" id="UP000054226">
    <property type="component" value="Unassembled WGS sequence"/>
</dbReference>
<proteinExistence type="predicted"/>
<dbReference type="PATRIC" id="fig|1284240.4.peg.30"/>
<evidence type="ECO:0000313" key="2">
    <source>
        <dbReference type="EMBL" id="EME65663.1"/>
    </source>
</evidence>
<reference evidence="2 3" key="1">
    <citation type="journal article" date="2013" name="Genome Announc.">
        <title>Draft Genome Sequence of Amycolatopsis decaplanina Strain DSM 44594T.</title>
        <authorList>
            <person name="Kaur N."/>
            <person name="Kumar S."/>
            <person name="Bala M."/>
            <person name="Raghava G.P."/>
            <person name="Mayilraj S."/>
        </authorList>
    </citation>
    <scope>NUCLEOTIDE SEQUENCE [LARGE SCALE GENOMIC DNA]</scope>
    <source>
        <strain evidence="2 3">DSM 44594</strain>
    </source>
</reference>